<dbReference type="SUPFAM" id="SSF46689">
    <property type="entry name" value="Homeodomain-like"/>
    <property type="match status" value="2"/>
</dbReference>
<evidence type="ECO:0000256" key="2">
    <source>
        <dbReference type="ARBA" id="ARBA00023125"/>
    </source>
</evidence>
<dbReference type="GO" id="GO:0003700">
    <property type="term" value="F:DNA-binding transcription factor activity"/>
    <property type="evidence" value="ECO:0007669"/>
    <property type="project" value="InterPro"/>
</dbReference>
<feature type="domain" description="HTH araC/xylS-type" evidence="4">
    <location>
        <begin position="8"/>
        <end position="105"/>
    </location>
</feature>
<reference evidence="5" key="1">
    <citation type="submission" date="2020-06" db="EMBL/GenBank/DDBJ databases">
        <title>Novel chitinolytic bacterium.</title>
        <authorList>
            <person name="Ungkulpasvich U."/>
            <person name="Kosugi A."/>
            <person name="Uke A."/>
        </authorList>
    </citation>
    <scope>NUCLEOTIDE SEQUENCE</scope>
    <source>
        <strain evidence="5">UUS1-1</strain>
    </source>
</reference>
<dbReference type="InterPro" id="IPR050959">
    <property type="entry name" value="MarA-like"/>
</dbReference>
<dbReference type="PANTHER" id="PTHR47504">
    <property type="entry name" value="RIGHT ORIGIN-BINDING PROTEIN"/>
    <property type="match status" value="1"/>
</dbReference>
<dbReference type="RefSeq" id="WP_181340583.1">
    <property type="nucleotide sequence ID" value="NZ_JAAKDE010000061.1"/>
</dbReference>
<dbReference type="GO" id="GO:0043565">
    <property type="term" value="F:sequence-specific DNA binding"/>
    <property type="evidence" value="ECO:0007669"/>
    <property type="project" value="InterPro"/>
</dbReference>
<keyword evidence="1" id="KW-0805">Transcription regulation</keyword>
<dbReference type="AlphaFoldDB" id="A0A8J6I4M8"/>
<keyword evidence="6" id="KW-1185">Reference proteome</keyword>
<dbReference type="Pfam" id="PF12833">
    <property type="entry name" value="HTH_18"/>
    <property type="match status" value="1"/>
</dbReference>
<dbReference type="SUPFAM" id="SSF56112">
    <property type="entry name" value="Protein kinase-like (PK-like)"/>
    <property type="match status" value="1"/>
</dbReference>
<keyword evidence="3" id="KW-0804">Transcription</keyword>
<evidence type="ECO:0000313" key="6">
    <source>
        <dbReference type="Proteomes" id="UP000657177"/>
    </source>
</evidence>
<dbReference type="InterPro" id="IPR018060">
    <property type="entry name" value="HTH_AraC"/>
</dbReference>
<proteinExistence type="predicted"/>
<comment type="caution">
    <text evidence="5">The sequence shown here is derived from an EMBL/GenBank/DDBJ whole genome shotgun (WGS) entry which is preliminary data.</text>
</comment>
<name>A0A8J6I4M8_9FIRM</name>
<evidence type="ECO:0000259" key="4">
    <source>
        <dbReference type="PROSITE" id="PS01124"/>
    </source>
</evidence>
<keyword evidence="2" id="KW-0238">DNA-binding</keyword>
<dbReference type="InterPro" id="IPR002575">
    <property type="entry name" value="Aminoglycoside_PTrfase"/>
</dbReference>
<evidence type="ECO:0000313" key="5">
    <source>
        <dbReference type="EMBL" id="MBA2134122.1"/>
    </source>
</evidence>
<dbReference type="InterPro" id="IPR009057">
    <property type="entry name" value="Homeodomain-like_sf"/>
</dbReference>
<dbReference type="Gene3D" id="1.10.10.60">
    <property type="entry name" value="Homeodomain-like"/>
    <property type="match status" value="2"/>
</dbReference>
<dbReference type="PANTHER" id="PTHR47504:SF5">
    <property type="entry name" value="RIGHT ORIGIN-BINDING PROTEIN"/>
    <property type="match status" value="1"/>
</dbReference>
<dbReference type="Gene3D" id="3.90.1200.10">
    <property type="match status" value="1"/>
</dbReference>
<dbReference type="SMART" id="SM00342">
    <property type="entry name" value="HTH_ARAC"/>
    <property type="match status" value="1"/>
</dbReference>
<gene>
    <name evidence="5" type="ORF">G5B42_11350</name>
</gene>
<organism evidence="5 6">
    <name type="scientific">Capillibacterium thermochitinicola</name>
    <dbReference type="NCBI Taxonomy" id="2699427"/>
    <lineage>
        <taxon>Bacteria</taxon>
        <taxon>Bacillati</taxon>
        <taxon>Bacillota</taxon>
        <taxon>Capillibacterium</taxon>
    </lineage>
</organism>
<dbReference type="Pfam" id="PF01636">
    <property type="entry name" value="APH"/>
    <property type="match status" value="1"/>
</dbReference>
<dbReference type="InterPro" id="IPR011009">
    <property type="entry name" value="Kinase-like_dom_sf"/>
</dbReference>
<dbReference type="Proteomes" id="UP000657177">
    <property type="component" value="Unassembled WGS sequence"/>
</dbReference>
<sequence>MPYLEVIKAALDYIEENLKTRITAEELAQRANYSTYHFCRLFSMVTGSSVAGYILKRRLDHALAEIAGGRRAIKVVLEYGFDTYAGFYKAFIKMYGCSPRQYLRLYQGHQPTKPEVVKVYTEKELRKILANWAIPENLPVRDLYRTDGAKVSGKVWQVGEDYLLKAGDRGKMMKNLKIAKALHGQGFASSLPVPTKTGHDYWEEQEVFILTRGLKGGPLPKAERFGARRVKFAEEYGRSIARLHKALKSIQKELLCDEVNLDQHVRAWALPSVERQNIQWRMGLADSFFQDFGEGFGLLYAKLPKQLIHRDPNPCNILFDGETVSGFIDFELSEINIRLWDVCYCATGILSESSDEAYAQWLEILGSILRGYDREERLTPEEKEAVFYVICAIQMVCIAFFAGHDQYEELAKTNRRMLQFIVARKDNINQLTRF</sequence>
<accession>A0A8J6I4M8</accession>
<dbReference type="EMBL" id="JAAKDE010000061">
    <property type="protein sequence ID" value="MBA2134122.1"/>
    <property type="molecule type" value="Genomic_DNA"/>
</dbReference>
<dbReference type="PROSITE" id="PS01124">
    <property type="entry name" value="HTH_ARAC_FAMILY_2"/>
    <property type="match status" value="1"/>
</dbReference>
<evidence type="ECO:0000256" key="1">
    <source>
        <dbReference type="ARBA" id="ARBA00023015"/>
    </source>
</evidence>
<evidence type="ECO:0000256" key="3">
    <source>
        <dbReference type="ARBA" id="ARBA00023163"/>
    </source>
</evidence>
<protein>
    <submittedName>
        <fullName evidence="5">Helix-turn-helix domain-containing protein</fullName>
    </submittedName>
</protein>